<evidence type="ECO:0000256" key="11">
    <source>
        <dbReference type="ARBA" id="ARBA00039362"/>
    </source>
</evidence>
<evidence type="ECO:0000259" key="12">
    <source>
        <dbReference type="Pfam" id="PF01406"/>
    </source>
</evidence>
<evidence type="ECO:0000256" key="1">
    <source>
        <dbReference type="ARBA" id="ARBA00001947"/>
    </source>
</evidence>
<name>A0AA39HKV2_9BILA</name>
<dbReference type="Proteomes" id="UP001175271">
    <property type="component" value="Unassembled WGS sequence"/>
</dbReference>
<evidence type="ECO:0000256" key="5">
    <source>
        <dbReference type="ARBA" id="ARBA00022741"/>
    </source>
</evidence>
<dbReference type="EC" id="6.1.1.16" evidence="2"/>
<dbReference type="HAMAP" id="MF_00041">
    <property type="entry name" value="Cys_tRNA_synth"/>
    <property type="match status" value="1"/>
</dbReference>
<evidence type="ECO:0000256" key="9">
    <source>
        <dbReference type="ARBA" id="ARBA00023146"/>
    </source>
</evidence>
<evidence type="ECO:0000256" key="2">
    <source>
        <dbReference type="ARBA" id="ARBA00012832"/>
    </source>
</evidence>
<protein>
    <recommendedName>
        <fullName evidence="11">Cysteine--tRNA ligase, cytoplasmic</fullName>
        <ecNumber evidence="2">6.1.1.16</ecNumber>
    </recommendedName>
    <alternativeName>
        <fullName evidence="10">Cysteinyl-tRNA synthetase</fullName>
    </alternativeName>
</protein>
<comment type="cofactor">
    <cofactor evidence="1">
        <name>Zn(2+)</name>
        <dbReference type="ChEBI" id="CHEBI:29105"/>
    </cofactor>
</comment>
<dbReference type="GO" id="GO:0004817">
    <property type="term" value="F:cysteine-tRNA ligase activity"/>
    <property type="evidence" value="ECO:0007669"/>
    <property type="project" value="UniProtKB-EC"/>
</dbReference>
<dbReference type="CDD" id="cd00672">
    <property type="entry name" value="CysRS_core"/>
    <property type="match status" value="1"/>
</dbReference>
<dbReference type="GO" id="GO:0005737">
    <property type="term" value="C:cytoplasm"/>
    <property type="evidence" value="ECO:0007669"/>
    <property type="project" value="TreeGrafter"/>
</dbReference>
<dbReference type="PRINTS" id="PR00983">
    <property type="entry name" value="TRNASYNTHCYS"/>
</dbReference>
<keyword evidence="5" id="KW-0547">Nucleotide-binding</keyword>
<gene>
    <name evidence="13" type="ORF">QR680_018952</name>
</gene>
<evidence type="ECO:0000256" key="10">
    <source>
        <dbReference type="ARBA" id="ARBA00031499"/>
    </source>
</evidence>
<keyword evidence="9" id="KW-0030">Aminoacyl-tRNA synthetase</keyword>
<reference evidence="13" key="1">
    <citation type="submission" date="2023-06" db="EMBL/GenBank/DDBJ databases">
        <title>Genomic analysis of the entomopathogenic nematode Steinernema hermaphroditum.</title>
        <authorList>
            <person name="Schwarz E.M."/>
            <person name="Heppert J.K."/>
            <person name="Baniya A."/>
            <person name="Schwartz H.T."/>
            <person name="Tan C.-H."/>
            <person name="Antoshechkin I."/>
            <person name="Sternberg P.W."/>
            <person name="Goodrich-Blair H."/>
            <person name="Dillman A.R."/>
        </authorList>
    </citation>
    <scope>NUCLEOTIDE SEQUENCE</scope>
    <source>
        <strain evidence="13">PS9179</strain>
        <tissue evidence="13">Whole animal</tissue>
    </source>
</reference>
<dbReference type="InterPro" id="IPR015803">
    <property type="entry name" value="Cys-tRNA-ligase"/>
</dbReference>
<keyword evidence="14" id="KW-1185">Reference proteome</keyword>
<comment type="caution">
    <text evidence="13">The sequence shown here is derived from an EMBL/GenBank/DDBJ whole genome shotgun (WGS) entry which is preliminary data.</text>
</comment>
<evidence type="ECO:0000256" key="4">
    <source>
        <dbReference type="ARBA" id="ARBA00022723"/>
    </source>
</evidence>
<dbReference type="GO" id="GO:0046872">
    <property type="term" value="F:metal ion binding"/>
    <property type="evidence" value="ECO:0007669"/>
    <property type="project" value="UniProtKB-KW"/>
</dbReference>
<dbReference type="GO" id="GO:0006423">
    <property type="term" value="P:cysteinyl-tRNA aminoacylation"/>
    <property type="evidence" value="ECO:0007669"/>
    <property type="project" value="InterPro"/>
</dbReference>
<dbReference type="Gene3D" id="3.40.50.620">
    <property type="entry name" value="HUPs"/>
    <property type="match status" value="1"/>
</dbReference>
<accession>A0AA39HKV2</accession>
<dbReference type="InterPro" id="IPR014729">
    <property type="entry name" value="Rossmann-like_a/b/a_fold"/>
</dbReference>
<dbReference type="Pfam" id="PF01406">
    <property type="entry name" value="tRNA-synt_1e"/>
    <property type="match status" value="1"/>
</dbReference>
<feature type="domain" description="tRNA synthetases class I catalytic" evidence="12">
    <location>
        <begin position="30"/>
        <end position="340"/>
    </location>
</feature>
<evidence type="ECO:0000256" key="8">
    <source>
        <dbReference type="ARBA" id="ARBA00022917"/>
    </source>
</evidence>
<dbReference type="SUPFAM" id="SSF47323">
    <property type="entry name" value="Anticodon-binding domain of a subclass of class I aminoacyl-tRNA synthetases"/>
    <property type="match status" value="1"/>
</dbReference>
<keyword evidence="4" id="KW-0479">Metal-binding</keyword>
<dbReference type="FunFam" id="3.40.50.620:FF:000027">
    <property type="entry name" value="Cysteine--tRNA ligase, cytoplasmic"/>
    <property type="match status" value="1"/>
</dbReference>
<keyword evidence="6" id="KW-0862">Zinc</keyword>
<evidence type="ECO:0000256" key="3">
    <source>
        <dbReference type="ARBA" id="ARBA00022598"/>
    </source>
</evidence>
<dbReference type="PANTHER" id="PTHR10890:SF3">
    <property type="entry name" value="CYSTEINE--TRNA LIGASE, CYTOPLASMIC"/>
    <property type="match status" value="1"/>
</dbReference>
<keyword evidence="8" id="KW-0648">Protein biosynthesis</keyword>
<dbReference type="AlphaFoldDB" id="A0AA39HKV2"/>
<dbReference type="InterPro" id="IPR032678">
    <property type="entry name" value="tRNA-synt_1_cat_dom"/>
</dbReference>
<dbReference type="EMBL" id="JAUCMV010000004">
    <property type="protein sequence ID" value="KAK0407021.1"/>
    <property type="molecule type" value="Genomic_DNA"/>
</dbReference>
<evidence type="ECO:0000313" key="14">
    <source>
        <dbReference type="Proteomes" id="UP001175271"/>
    </source>
</evidence>
<dbReference type="NCBIfam" id="TIGR00435">
    <property type="entry name" value="cysS"/>
    <property type="match status" value="1"/>
</dbReference>
<proteinExistence type="inferred from homology"/>
<evidence type="ECO:0000256" key="7">
    <source>
        <dbReference type="ARBA" id="ARBA00022840"/>
    </source>
</evidence>
<organism evidence="13 14">
    <name type="scientific">Steinernema hermaphroditum</name>
    <dbReference type="NCBI Taxonomy" id="289476"/>
    <lineage>
        <taxon>Eukaryota</taxon>
        <taxon>Metazoa</taxon>
        <taxon>Ecdysozoa</taxon>
        <taxon>Nematoda</taxon>
        <taxon>Chromadorea</taxon>
        <taxon>Rhabditida</taxon>
        <taxon>Tylenchina</taxon>
        <taxon>Panagrolaimomorpha</taxon>
        <taxon>Strongyloidoidea</taxon>
        <taxon>Steinernematidae</taxon>
        <taxon>Steinernema</taxon>
    </lineage>
</organism>
<dbReference type="SUPFAM" id="SSF52374">
    <property type="entry name" value="Nucleotidylyl transferase"/>
    <property type="match status" value="1"/>
</dbReference>
<evidence type="ECO:0000313" key="13">
    <source>
        <dbReference type="EMBL" id="KAK0407021.1"/>
    </source>
</evidence>
<sequence length="619" mass="71110">MMSSALTTWKRPAETKLKLFNSLTRAKDVFEPIEPSHVKMYLCGPTVYDSAHMGHARAYVTFDVLRRVLERYFQYKTMFVMNITDIDDKIIKRAREQGCDFNELARKYENEFMDDMKSLNVLPPSELTRVTEYVAEIIEFTQKIIDNGYGYVAQDGSVYFNTVVFDNTSGHKYAKLVPEAFGGEDLEKYMKESEGELSVQGQMKKHPTDFALWKASKEGEPSWDSPWGKGRPGWHIECSAMCTKLCGDRLDIHAGGLDLKFPHHDNEIAQCEAYFDSDRWVNYFLHCGPLRIAGCKMSKSLKNFITIRKALETCTPRQLRILFLLCKWNDSLDYSDDSSERVIQFEKFVGEFFLRVKDIKRKNSDTPNMGAEEQAVREEFNKKRMEIDEALCDSVDTRTALEKLRELVGMGNVYIKAKDEAKAIPNSALLAEIAEYITWLFKVFGVVPDDVQMGYTSSDKEELVMPYLNSYASFREDVRRTAIGVKDFAELQKAVLKICQDLRKEELPKIGITADGLLTGELEQCKSDVVPYITSYLAFCEDIEKTTEEASDFKQLRGGILTICDRVRDDDLPKLGVRLEDKDGATCIKLVDPEELLREREQKEQLKEAKKNKQKKARR</sequence>
<dbReference type="GO" id="GO:0005524">
    <property type="term" value="F:ATP binding"/>
    <property type="evidence" value="ECO:0007669"/>
    <property type="project" value="UniProtKB-KW"/>
</dbReference>
<dbReference type="InterPro" id="IPR024909">
    <property type="entry name" value="Cys-tRNA/MSH_ligase"/>
</dbReference>
<keyword evidence="7" id="KW-0067">ATP-binding</keyword>
<evidence type="ECO:0000256" key="6">
    <source>
        <dbReference type="ARBA" id="ARBA00022833"/>
    </source>
</evidence>
<dbReference type="PANTHER" id="PTHR10890">
    <property type="entry name" value="CYSTEINYL-TRNA SYNTHETASE"/>
    <property type="match status" value="1"/>
</dbReference>
<dbReference type="InterPro" id="IPR009080">
    <property type="entry name" value="tRNAsynth_Ia_anticodon-bd"/>
</dbReference>
<keyword evidence="3" id="KW-0436">Ligase</keyword>